<evidence type="ECO:0000313" key="2">
    <source>
        <dbReference type="EMBL" id="SVA32848.1"/>
    </source>
</evidence>
<dbReference type="EMBL" id="UINC01007352">
    <property type="protein sequence ID" value="SVA32848.1"/>
    <property type="molecule type" value="Genomic_DNA"/>
</dbReference>
<dbReference type="InterPro" id="IPR014867">
    <property type="entry name" value="Spore_coat_CotH_CotH2/3/7"/>
</dbReference>
<organism evidence="2">
    <name type="scientific">marine metagenome</name>
    <dbReference type="NCBI Taxonomy" id="408172"/>
    <lineage>
        <taxon>unclassified sequences</taxon>
        <taxon>metagenomes</taxon>
        <taxon>ecological metagenomes</taxon>
    </lineage>
</organism>
<gene>
    <name evidence="2" type="ORF">METZ01_LOCUS85702</name>
</gene>
<dbReference type="AlphaFoldDB" id="A0A381UZ02"/>
<accession>A0A381UZ02</accession>
<dbReference type="Pfam" id="PF08757">
    <property type="entry name" value="CotH"/>
    <property type="match status" value="1"/>
</dbReference>
<feature type="domain" description="FlgD/Vpr Ig-like" evidence="1">
    <location>
        <begin position="579"/>
        <end position="631"/>
    </location>
</feature>
<dbReference type="Pfam" id="PF13860">
    <property type="entry name" value="FlgD_ig"/>
    <property type="match status" value="1"/>
</dbReference>
<evidence type="ECO:0000259" key="1">
    <source>
        <dbReference type="Pfam" id="PF13860"/>
    </source>
</evidence>
<dbReference type="InterPro" id="IPR026444">
    <property type="entry name" value="Secre_tail"/>
</dbReference>
<proteinExistence type="predicted"/>
<dbReference type="PANTHER" id="PTHR40050">
    <property type="entry name" value="INNER SPORE COAT PROTEIN H"/>
    <property type="match status" value="1"/>
</dbReference>
<name>A0A381UZ02_9ZZZZ</name>
<dbReference type="NCBIfam" id="TIGR04183">
    <property type="entry name" value="Por_Secre_tail"/>
    <property type="match status" value="1"/>
</dbReference>
<dbReference type="Gene3D" id="2.60.120.260">
    <property type="entry name" value="Galactose-binding domain-like"/>
    <property type="match status" value="1"/>
</dbReference>
<dbReference type="InterPro" id="IPR025965">
    <property type="entry name" value="FlgD/Vpr_Ig-like"/>
</dbReference>
<sequence length="643" mass="74390">MRHPFSITELTKLNKAILHADYDDGFVAFFNGVEVFRSSNLMDEDDTVPYDATTNIDHEAQLYTGLIPEAFVMDSIDIAQLLSVGENILAIQVHNVGETSSDMSSNFFFTFGITDESTFYDIPPEWFQPPVTFNESNLPILIIDTFGEEIPDDPRIPAHMGIIDNSSGINHINDPFTDYDGAITIELRGNSSQGQPKKPYRFETVDASGENNNVSLLGMPEENDWVLYAPWSDKTLIRNVLTYQLSNEMGWYASRTRHCELYLNGDYKGIYVLMEKIKRDQNRVDISKLDPDGVEGGDLTGGYILKFDWIWTGDNLGWFESNEGSLYNYHYPKPDEIASEQTDYIQQYINNFENMMMSNAYNEPQGYPFWLNVDSFIDYIMLQELSKNVDAYRLSTYIYKDKHSIDHRLYAGPLWDINHGFGNCDYGYTWLTNNWLLGYQATDDPIAFWWHKLWNDDGFEAAFSERYTELRSTTLSLNHIYSIIDSVANYLGPAIDRNFTRWPTLGTYVWPNYYVFDTYEEEIEYLKSWTADRLQWMDQEMLEVSDVSIFPKEYHLYDAYPNPFNPVTTLWYELPENTMVTITIYDMLGKKVKTLINETQDAGYQSIIWDATNNDGIPVSAGIYLYQIQAAEYSGTKKMVLLK</sequence>
<dbReference type="PANTHER" id="PTHR40050:SF1">
    <property type="entry name" value="INNER SPORE COAT PROTEIN H"/>
    <property type="match status" value="1"/>
</dbReference>
<protein>
    <recommendedName>
        <fullName evidence="1">FlgD/Vpr Ig-like domain-containing protein</fullName>
    </recommendedName>
</protein>
<reference evidence="2" key="1">
    <citation type="submission" date="2018-05" db="EMBL/GenBank/DDBJ databases">
        <authorList>
            <person name="Lanie J.A."/>
            <person name="Ng W.-L."/>
            <person name="Kazmierczak K.M."/>
            <person name="Andrzejewski T.M."/>
            <person name="Davidsen T.M."/>
            <person name="Wayne K.J."/>
            <person name="Tettelin H."/>
            <person name="Glass J.I."/>
            <person name="Rusch D."/>
            <person name="Podicherti R."/>
            <person name="Tsui H.-C.T."/>
            <person name="Winkler M.E."/>
        </authorList>
    </citation>
    <scope>NUCLEOTIDE SEQUENCE</scope>
</reference>
<dbReference type="Gene3D" id="2.60.40.4070">
    <property type="match status" value="1"/>
</dbReference>